<keyword evidence="1" id="KW-1133">Transmembrane helix</keyword>
<dbReference type="RefSeq" id="WP_158158433.1">
    <property type="nucleotide sequence ID" value="NZ_CP056030.1"/>
</dbReference>
<protein>
    <recommendedName>
        <fullName evidence="6">Flp pilus-assembly TadG-like N-terminal domain-containing protein</fullName>
    </recommendedName>
</protein>
<evidence type="ECO:0000259" key="2">
    <source>
        <dbReference type="Pfam" id="PF09977"/>
    </source>
</evidence>
<dbReference type="Pfam" id="PF13400">
    <property type="entry name" value="Tad"/>
    <property type="match status" value="1"/>
</dbReference>
<evidence type="ECO:0000259" key="3">
    <source>
        <dbReference type="Pfam" id="PF13400"/>
    </source>
</evidence>
<reference evidence="4 5" key="1">
    <citation type="submission" date="2020-06" db="EMBL/GenBank/DDBJ databases">
        <title>Pseudomonas eucalypticola sp. nov., an endophyte of Eucalyptus dunnii leaves with biocontrol ability of eucalyptus leaf blight.</title>
        <authorList>
            <person name="Liu Y."/>
            <person name="Song Z."/>
            <person name="Zeng H."/>
            <person name="Lu M."/>
            <person name="Wang X."/>
            <person name="Lian X."/>
            <person name="Zhang Q."/>
        </authorList>
    </citation>
    <scope>NUCLEOTIDE SEQUENCE [LARGE SCALE GENOMIC DNA]</scope>
    <source>
        <strain evidence="4 5">NP-1</strain>
    </source>
</reference>
<feature type="transmembrane region" description="Helical" evidence="1">
    <location>
        <begin position="12"/>
        <end position="34"/>
    </location>
</feature>
<dbReference type="KEGG" id="pez:HWQ56_03315"/>
<dbReference type="AlphaFoldDB" id="A0A7D5H4Q4"/>
<dbReference type="InterPro" id="IPR018705">
    <property type="entry name" value="DUF2134_membrane"/>
</dbReference>
<sequence length="631" mass="63284">MAPRFAFPARQQGAIGLFAAITLGMALLFMLLVIDSGRLYLNKRQLQRVVDTAALEASNLNAVCSGTGVSALTQATASAARNGYVAGNGNTLTVTCGTLATGSNNLRAFTANANATQAIQVVASESVSSSFANALWSLFSGGTFSSTTTLRATATAGYVGTPLAQLNIRSALATVDSSQSALLNSLLGGLLGGSLNLSVAQYNGLLNTDVNLLSYLNQAAITAGLTVGDYDTLLNTNLSVTTLVQAAATLASQSGAGVDVTTALGQISALGNATTLQLGSLLQTTTGSATAGLNGTLQLLTLVQSIIEAAGGSNAINLGTNLSVPGLAGLSTQIRIIEPPQFSAVGNPQYAKDATSTGRIYVRTAQVRILLSVQLSAVSALTNTVNGLGSALNTLLKPVLCLLGCTLTDVKLLPDGANLGVGIDAGGASSWVTGYNCAASQKSLTVSANTSAATVVIGNINSSSFFSSATPTASSPFNVLDVGTTQCGALGLNCGTRTAYGGGGLGLAVSSSVAGSSQTHIYSNPPNVGLASQNYTFSSTNVVNSLNSTLNGISLISYAATTPNLLSALTSLVSGLVNTVVGLVLAPIVSLLSSLVDPLLNSLLTLLGIDLANVTVGANLTCQSGRAQLVL</sequence>
<proteinExistence type="predicted"/>
<accession>A0A7D5H4Q4</accession>
<evidence type="ECO:0008006" key="6">
    <source>
        <dbReference type="Google" id="ProtNLM"/>
    </source>
</evidence>
<feature type="domain" description="Putative Flp pilus-assembly TadG-like N-terminal" evidence="3">
    <location>
        <begin position="13"/>
        <end position="57"/>
    </location>
</feature>
<keyword evidence="1" id="KW-0812">Transmembrane</keyword>
<evidence type="ECO:0000256" key="1">
    <source>
        <dbReference type="SAM" id="Phobius"/>
    </source>
</evidence>
<organism evidence="4 5">
    <name type="scientific">Pseudomonas eucalypticola</name>
    <dbReference type="NCBI Taxonomy" id="2599595"/>
    <lineage>
        <taxon>Bacteria</taxon>
        <taxon>Pseudomonadati</taxon>
        <taxon>Pseudomonadota</taxon>
        <taxon>Gammaproteobacteria</taxon>
        <taxon>Pseudomonadales</taxon>
        <taxon>Pseudomonadaceae</taxon>
        <taxon>Pseudomonas</taxon>
    </lineage>
</organism>
<gene>
    <name evidence="4" type="ORF">HWQ56_03315</name>
</gene>
<name>A0A7D5H4Q4_9PSED</name>
<dbReference type="Pfam" id="PF09977">
    <property type="entry name" value="Tad_C"/>
    <property type="match status" value="1"/>
</dbReference>
<evidence type="ECO:0000313" key="4">
    <source>
        <dbReference type="EMBL" id="QKZ02884.1"/>
    </source>
</evidence>
<dbReference type="InterPro" id="IPR028087">
    <property type="entry name" value="Tad_N"/>
</dbReference>
<evidence type="ECO:0000313" key="5">
    <source>
        <dbReference type="Proteomes" id="UP000509568"/>
    </source>
</evidence>
<keyword evidence="1" id="KW-0472">Membrane</keyword>
<keyword evidence="5" id="KW-1185">Reference proteome</keyword>
<feature type="domain" description="DUF2134" evidence="2">
    <location>
        <begin position="61"/>
        <end position="156"/>
    </location>
</feature>
<dbReference type="EMBL" id="CP056030">
    <property type="protein sequence ID" value="QKZ02884.1"/>
    <property type="molecule type" value="Genomic_DNA"/>
</dbReference>
<dbReference type="Proteomes" id="UP000509568">
    <property type="component" value="Chromosome"/>
</dbReference>